<dbReference type="InterPro" id="IPR011989">
    <property type="entry name" value="ARM-like"/>
</dbReference>
<evidence type="ECO:0000256" key="3">
    <source>
        <dbReference type="ARBA" id="ARBA00022786"/>
    </source>
</evidence>
<dbReference type="STRING" id="1160509.A0A3N4HUL8"/>
<dbReference type="EMBL" id="ML119759">
    <property type="protein sequence ID" value="RPA75681.1"/>
    <property type="molecule type" value="Genomic_DNA"/>
</dbReference>
<proteinExistence type="inferred from homology"/>
<dbReference type="InterPro" id="IPR016024">
    <property type="entry name" value="ARM-type_fold"/>
</dbReference>
<evidence type="ECO:0000256" key="1">
    <source>
        <dbReference type="ARBA" id="ARBA00007657"/>
    </source>
</evidence>
<dbReference type="Gene3D" id="1.25.10.10">
    <property type="entry name" value="Leucine-rich Repeat Variant"/>
    <property type="match status" value="1"/>
</dbReference>
<keyword evidence="7" id="KW-1185">Reference proteome</keyword>
<sequence>MSNSHQPFNLQGILERLGNADSDYRFMTLNDLHSYLTNANNTGVTVDSFQNVRLLDGVLKALDDVNGEVQNLAVKCIGPLVTRQKDSGVEHILRNLTKLCKTTSPDPSIRFTALRNAIAALPRPNSAAPPVQIIQAAPSVQGAQLAVSNLLIPELYNMLDPETEGQPVTPDTVELLIETLRCFGKILSPKDVEKLQVHVMGLLEHNRTSAAVRKRAVTAVSILCIYAPDVLLSSFISHLIESLTQVHLLPTKQRLLISVTAALASSIPQRFAPYLGQVCPLILSVVKGGEEQEDEDNERSSEEDDLKEAALVALDAFQSNCTQEMRKFTEETIHAGLEYLKYDPNFAGAGSDDEEMGGTEEDDDEFADDDDFEQENFSDEDDLSWKIRRCSAKLIATIINTRCKDLLDDGTLYNKIAPTLVDRFNEREESVRLEILSTTTLLIRRTGELAVTAFVSNEPPVATKKRRRTSDAATEAPPPAPVRRQDSFPEQSLTKLVPKLTKAVSKLLRDPKTTVATKGGSVALLSAVVTALRGGLGDYLGQFVGYLTEMAGGGANLGSQSGASGAASGIAANSGNVRIEVIRLLGKICKEHELRVLRPHIGAIVSALVSATQDRYYKVSSEAINVTNDVVKLLTETTSSHTPEDSKLVQSIFDVILEKVKANDVDLEVRRRSVSAIGVILSRTTVEGQGVNLSSTQRKEGLDALLQRLKNETTIIMAIKAIDKVVSSPVSSNILEADWVTTVVNVLGLQLRKSNRSLRAAALETLKAFSENDTAKSFFDTEARADLLHVIVQMLPSLDPHLLSPALLVAKSILEAGDIGVDNNLVAAICQLVQNPLGGGLVETSLVSLVKVIGELPGDGGLKGKQALMNSLLQDIGVTGETQSVAKVIAQLLVSGGPVYQVGVEDFVAEASRNVDNKRKCLALMVLGECGLRMGKSFGVQPDVFLKEFKSADDDVPIAAAVALGLAAVGSLDTYLPVIMQRLGGNDKDQYLLLHSLKEIIQHSAEKPENIKPVATDIWKALFAVAKDDDSKAVGAECLGRLTVINPQLFLEDLHQHLSSADTSTRGMVISAFRFTFSDTPSSYDDLLRPIVVKALTVMLSDAELDNRKLALTALNSAAHNKPHLVLPHLGNLLPLVYRESKIRPELVREVQMGPFKHKVDDGLEVRKSAYETLYALLDTSLPGVPIQPLFERVIVGLEDEHDIRVLCNLMIPRLIAIARADVINRLSNIVERFRSTLNLKLKDNAVKQELEKNAELVRSTLRTSKVIQKDLGKDQALSKTAWPQYWEWVKTTFTQDIKQLEGEETTAF</sequence>
<feature type="domain" description="TATA-binding protein interacting (TIP20)" evidence="5">
    <location>
        <begin position="1125"/>
        <end position="1291"/>
    </location>
</feature>
<dbReference type="GO" id="GO:0010265">
    <property type="term" value="P:SCF complex assembly"/>
    <property type="evidence" value="ECO:0007669"/>
    <property type="project" value="InterPro"/>
</dbReference>
<evidence type="ECO:0000256" key="4">
    <source>
        <dbReference type="SAM" id="MobiDB-lite"/>
    </source>
</evidence>
<dbReference type="InterPro" id="IPR039852">
    <property type="entry name" value="CAND1/CAND2"/>
</dbReference>
<protein>
    <submittedName>
        <fullName evidence="6">TIP120-domain-containing protein</fullName>
    </submittedName>
</protein>
<evidence type="ECO:0000256" key="2">
    <source>
        <dbReference type="ARBA" id="ARBA00022737"/>
    </source>
</evidence>
<dbReference type="SUPFAM" id="SSF48371">
    <property type="entry name" value="ARM repeat"/>
    <property type="match status" value="1"/>
</dbReference>
<dbReference type="Pfam" id="PF08623">
    <property type="entry name" value="TIP120"/>
    <property type="match status" value="1"/>
</dbReference>
<organism evidence="6 7">
    <name type="scientific">Ascobolus immersus RN42</name>
    <dbReference type="NCBI Taxonomy" id="1160509"/>
    <lineage>
        <taxon>Eukaryota</taxon>
        <taxon>Fungi</taxon>
        <taxon>Dikarya</taxon>
        <taxon>Ascomycota</taxon>
        <taxon>Pezizomycotina</taxon>
        <taxon>Pezizomycetes</taxon>
        <taxon>Pezizales</taxon>
        <taxon>Ascobolaceae</taxon>
        <taxon>Ascobolus</taxon>
    </lineage>
</organism>
<accession>A0A3N4HUL8</accession>
<evidence type="ECO:0000313" key="6">
    <source>
        <dbReference type="EMBL" id="RPA75681.1"/>
    </source>
</evidence>
<name>A0A3N4HUL8_ASCIM</name>
<feature type="region of interest" description="Disordered" evidence="4">
    <location>
        <begin position="348"/>
        <end position="375"/>
    </location>
</feature>
<keyword evidence="2" id="KW-0677">Repeat</keyword>
<dbReference type="InterPro" id="IPR013932">
    <property type="entry name" value="TATA-bd_TIP120"/>
</dbReference>
<dbReference type="OrthoDB" id="6260732at2759"/>
<evidence type="ECO:0000313" key="7">
    <source>
        <dbReference type="Proteomes" id="UP000275078"/>
    </source>
</evidence>
<dbReference type="PANTHER" id="PTHR12696">
    <property type="entry name" value="TIP120"/>
    <property type="match status" value="1"/>
</dbReference>
<dbReference type="Pfam" id="PF25782">
    <property type="entry name" value="TPR_CAND1"/>
    <property type="match status" value="1"/>
</dbReference>
<comment type="similarity">
    <text evidence="1">Belongs to the CAND family.</text>
</comment>
<gene>
    <name evidence="6" type="ORF">BJ508DRAFT_365517</name>
</gene>
<keyword evidence="3" id="KW-0833">Ubl conjugation pathway</keyword>
<dbReference type="Proteomes" id="UP000275078">
    <property type="component" value="Unassembled WGS sequence"/>
</dbReference>
<reference evidence="6 7" key="1">
    <citation type="journal article" date="2018" name="Nat. Ecol. Evol.">
        <title>Pezizomycetes genomes reveal the molecular basis of ectomycorrhizal truffle lifestyle.</title>
        <authorList>
            <person name="Murat C."/>
            <person name="Payen T."/>
            <person name="Noel B."/>
            <person name="Kuo A."/>
            <person name="Morin E."/>
            <person name="Chen J."/>
            <person name="Kohler A."/>
            <person name="Krizsan K."/>
            <person name="Balestrini R."/>
            <person name="Da Silva C."/>
            <person name="Montanini B."/>
            <person name="Hainaut M."/>
            <person name="Levati E."/>
            <person name="Barry K.W."/>
            <person name="Belfiori B."/>
            <person name="Cichocki N."/>
            <person name="Clum A."/>
            <person name="Dockter R.B."/>
            <person name="Fauchery L."/>
            <person name="Guy J."/>
            <person name="Iotti M."/>
            <person name="Le Tacon F."/>
            <person name="Lindquist E.A."/>
            <person name="Lipzen A."/>
            <person name="Malagnac F."/>
            <person name="Mello A."/>
            <person name="Molinier V."/>
            <person name="Miyauchi S."/>
            <person name="Poulain J."/>
            <person name="Riccioni C."/>
            <person name="Rubini A."/>
            <person name="Sitrit Y."/>
            <person name="Splivallo R."/>
            <person name="Traeger S."/>
            <person name="Wang M."/>
            <person name="Zifcakova L."/>
            <person name="Wipf D."/>
            <person name="Zambonelli A."/>
            <person name="Paolocci F."/>
            <person name="Nowrousian M."/>
            <person name="Ottonello S."/>
            <person name="Baldrian P."/>
            <person name="Spatafora J.W."/>
            <person name="Henrissat B."/>
            <person name="Nagy L.G."/>
            <person name="Aury J.M."/>
            <person name="Wincker P."/>
            <person name="Grigoriev I.V."/>
            <person name="Bonfante P."/>
            <person name="Martin F.M."/>
        </authorList>
    </citation>
    <scope>NUCLEOTIDE SEQUENCE [LARGE SCALE GENOMIC DNA]</scope>
    <source>
        <strain evidence="6 7">RN42</strain>
    </source>
</reference>
<evidence type="ECO:0000259" key="5">
    <source>
        <dbReference type="Pfam" id="PF08623"/>
    </source>
</evidence>
<feature type="compositionally biased region" description="Acidic residues" evidence="4">
    <location>
        <begin position="351"/>
        <end position="375"/>
    </location>
</feature>
<feature type="region of interest" description="Disordered" evidence="4">
    <location>
        <begin position="460"/>
        <end position="491"/>
    </location>
</feature>